<organism evidence="2 3">
    <name type="scientific">Ligilactobacillus ubinensis</name>
    <dbReference type="NCBI Taxonomy" id="2876789"/>
    <lineage>
        <taxon>Bacteria</taxon>
        <taxon>Bacillati</taxon>
        <taxon>Bacillota</taxon>
        <taxon>Bacilli</taxon>
        <taxon>Lactobacillales</taxon>
        <taxon>Lactobacillaceae</taxon>
        <taxon>Ligilactobacillus</taxon>
    </lineage>
</organism>
<dbReference type="RefSeq" id="WP_253360265.1">
    <property type="nucleotide sequence ID" value="NZ_JAIULA010000009.1"/>
</dbReference>
<keyword evidence="1" id="KW-0812">Transmembrane</keyword>
<feature type="transmembrane region" description="Helical" evidence="1">
    <location>
        <begin position="12"/>
        <end position="41"/>
    </location>
</feature>
<evidence type="ECO:0000313" key="3">
    <source>
        <dbReference type="Proteomes" id="UP001139006"/>
    </source>
</evidence>
<evidence type="ECO:0000256" key="1">
    <source>
        <dbReference type="SAM" id="Phobius"/>
    </source>
</evidence>
<reference evidence="2 3" key="1">
    <citation type="journal article" date="2023" name="Int. J. Syst. Evol. Microbiol.">
        <title>Ligilactobacillus ubinensis sp. nov., a novel species isolated from the wild ferment of a durian fruit (Durio zibethinus).</title>
        <authorList>
            <person name="Heng Y.C."/>
            <person name="Menon N."/>
            <person name="Chen B."/>
            <person name="Loo B.Z.L."/>
            <person name="Wong G.W.J."/>
            <person name="Lim A.C.H."/>
            <person name="Silvaraju S."/>
            <person name="Kittelmann S."/>
        </authorList>
    </citation>
    <scope>NUCLEOTIDE SEQUENCE [LARGE SCALE GENOMIC DNA]</scope>
    <source>
        <strain evidence="2 3">WILCCON 0076</strain>
    </source>
</reference>
<dbReference type="EMBL" id="JAIULA010000009">
    <property type="protein sequence ID" value="MCP0886858.1"/>
    <property type="molecule type" value="Genomic_DNA"/>
</dbReference>
<dbReference type="GO" id="GO:0005886">
    <property type="term" value="C:plasma membrane"/>
    <property type="evidence" value="ECO:0007669"/>
    <property type="project" value="TreeGrafter"/>
</dbReference>
<dbReference type="Pfam" id="PF04304">
    <property type="entry name" value="DUF454"/>
    <property type="match status" value="1"/>
</dbReference>
<protein>
    <submittedName>
        <fullName evidence="2">YbaN family protein</fullName>
    </submittedName>
</protein>
<keyword evidence="3" id="KW-1185">Reference proteome</keyword>
<proteinExistence type="predicted"/>
<sequence>MFTTIARCLWLLLAIISFIGGIIGLMLPIIPQIPFFILCLYSISKFSPRFHAWIKGTKLYQKYILKFKNMLPAKENTD</sequence>
<accession>A0A9X2JLD2</accession>
<keyword evidence="1" id="KW-1133">Transmembrane helix</keyword>
<keyword evidence="1" id="KW-0472">Membrane</keyword>
<dbReference type="PANTHER" id="PTHR35813">
    <property type="entry name" value="INNER MEMBRANE PROTEIN YBAN"/>
    <property type="match status" value="1"/>
</dbReference>
<name>A0A9X2JLD2_9LACO</name>
<dbReference type="Proteomes" id="UP001139006">
    <property type="component" value="Unassembled WGS sequence"/>
</dbReference>
<dbReference type="PANTHER" id="PTHR35813:SF1">
    <property type="entry name" value="INNER MEMBRANE PROTEIN YBAN"/>
    <property type="match status" value="1"/>
</dbReference>
<gene>
    <name evidence="2" type="ORF">LB941_05830</name>
</gene>
<comment type="caution">
    <text evidence="2">The sequence shown here is derived from an EMBL/GenBank/DDBJ whole genome shotgun (WGS) entry which is preliminary data.</text>
</comment>
<dbReference type="InterPro" id="IPR007401">
    <property type="entry name" value="DUF454"/>
</dbReference>
<evidence type="ECO:0000313" key="2">
    <source>
        <dbReference type="EMBL" id="MCP0886858.1"/>
    </source>
</evidence>
<dbReference type="AlphaFoldDB" id="A0A9X2JLD2"/>